<dbReference type="RefSeq" id="WP_110361828.1">
    <property type="nucleotide sequence ID" value="NZ_QFLI01000007.1"/>
</dbReference>
<gene>
    <name evidence="2" type="ORF">DF185_16325</name>
</gene>
<dbReference type="AlphaFoldDB" id="A0A2V3ZV52"/>
<dbReference type="NCBIfam" id="TIGR03519">
    <property type="entry name" value="T9SS_PorP_fam"/>
    <property type="match status" value="1"/>
</dbReference>
<dbReference type="Proteomes" id="UP000248079">
    <property type="component" value="Unassembled WGS sequence"/>
</dbReference>
<reference evidence="2 3" key="1">
    <citation type="submission" date="2018-05" db="EMBL/GenBank/DDBJ databases">
        <title>Marinifilum breve JC075T sp. nov., a marine bacterium isolated from Yongle Blue Hole in the South China Sea.</title>
        <authorList>
            <person name="Fu T."/>
        </authorList>
    </citation>
    <scope>NUCLEOTIDE SEQUENCE [LARGE SCALE GENOMIC DNA]</scope>
    <source>
        <strain evidence="2 3">JC075</strain>
    </source>
</reference>
<evidence type="ECO:0008006" key="4">
    <source>
        <dbReference type="Google" id="ProtNLM"/>
    </source>
</evidence>
<keyword evidence="1" id="KW-0732">Signal</keyword>
<sequence>MRQRKRWVFCFFGLILMVHSLNAQNQLGIAQYMYHHPILNPAAMTSYQDVNAFLLVRQQWVGMKGAPKVNVLNVTLPHGQNAMGVTALQESIGVHKKFRSYISYAYRLKLDRKHQYLNFGLSAGATIFGSSYNNVETREKNDPQFMYNLGGKVRPDFQLGMYYFTKKLYVGISMPSLLQNEVKFSNGKTAVSTDFDLNYLHVYLQAGYQYKINREWIWNISSLVKYVRSVPIEWDINTQFVYKNSIGGGFSFRTEKEYLVFANYQINTQLKMAYAYQHTLLGGQRFSSHEIGLAYSFIPQRKKRIIIQSPRF</sequence>
<proteinExistence type="predicted"/>
<organism evidence="2 3">
    <name type="scientific">Marinifilum breve</name>
    <dbReference type="NCBI Taxonomy" id="2184082"/>
    <lineage>
        <taxon>Bacteria</taxon>
        <taxon>Pseudomonadati</taxon>
        <taxon>Bacteroidota</taxon>
        <taxon>Bacteroidia</taxon>
        <taxon>Marinilabiliales</taxon>
        <taxon>Marinifilaceae</taxon>
    </lineage>
</organism>
<keyword evidence="3" id="KW-1185">Reference proteome</keyword>
<name>A0A2V3ZV52_9BACT</name>
<dbReference type="OrthoDB" id="1320396at2"/>
<evidence type="ECO:0000313" key="2">
    <source>
        <dbReference type="EMBL" id="PXX98937.1"/>
    </source>
</evidence>
<dbReference type="EMBL" id="QFLI01000007">
    <property type="protein sequence ID" value="PXX98937.1"/>
    <property type="molecule type" value="Genomic_DNA"/>
</dbReference>
<dbReference type="Pfam" id="PF11751">
    <property type="entry name" value="PorP_SprF"/>
    <property type="match status" value="1"/>
</dbReference>
<feature type="chain" id="PRO_5015916989" description="Type IX secretion system membrane protein PorP/SprF" evidence="1">
    <location>
        <begin position="24"/>
        <end position="312"/>
    </location>
</feature>
<dbReference type="InterPro" id="IPR019861">
    <property type="entry name" value="PorP/SprF_Bacteroidetes"/>
</dbReference>
<comment type="caution">
    <text evidence="2">The sequence shown here is derived from an EMBL/GenBank/DDBJ whole genome shotgun (WGS) entry which is preliminary data.</text>
</comment>
<protein>
    <recommendedName>
        <fullName evidence="4">Type IX secretion system membrane protein PorP/SprF</fullName>
    </recommendedName>
</protein>
<evidence type="ECO:0000313" key="3">
    <source>
        <dbReference type="Proteomes" id="UP000248079"/>
    </source>
</evidence>
<feature type="signal peptide" evidence="1">
    <location>
        <begin position="1"/>
        <end position="23"/>
    </location>
</feature>
<evidence type="ECO:0000256" key="1">
    <source>
        <dbReference type="SAM" id="SignalP"/>
    </source>
</evidence>
<accession>A0A2V3ZV52</accession>